<dbReference type="EMBL" id="GL436116">
    <property type="protein sequence ID" value="EFN72326.1"/>
    <property type="molecule type" value="Genomic_DNA"/>
</dbReference>
<dbReference type="Proteomes" id="UP000000311">
    <property type="component" value="Unassembled WGS sequence"/>
</dbReference>
<evidence type="ECO:0000313" key="1">
    <source>
        <dbReference type="EMBL" id="EFN72326.1"/>
    </source>
</evidence>
<organism evidence="2">
    <name type="scientific">Camponotus floridanus</name>
    <name type="common">Florida carpenter ant</name>
    <dbReference type="NCBI Taxonomy" id="104421"/>
    <lineage>
        <taxon>Eukaryota</taxon>
        <taxon>Metazoa</taxon>
        <taxon>Ecdysozoa</taxon>
        <taxon>Arthropoda</taxon>
        <taxon>Hexapoda</taxon>
        <taxon>Insecta</taxon>
        <taxon>Pterygota</taxon>
        <taxon>Neoptera</taxon>
        <taxon>Endopterygota</taxon>
        <taxon>Hymenoptera</taxon>
        <taxon>Apocrita</taxon>
        <taxon>Aculeata</taxon>
        <taxon>Formicoidea</taxon>
        <taxon>Formicidae</taxon>
        <taxon>Formicinae</taxon>
        <taxon>Camponotus</taxon>
    </lineage>
</organism>
<protein>
    <submittedName>
        <fullName evidence="1">Uncharacterized protein</fullName>
    </submittedName>
</protein>
<feature type="non-terminal residue" evidence="1">
    <location>
        <position position="73"/>
    </location>
</feature>
<dbReference type="AlphaFoldDB" id="E2A2L3"/>
<feature type="non-terminal residue" evidence="1">
    <location>
        <position position="1"/>
    </location>
</feature>
<sequence>LLSQSELSDLIRDLNLSKQKAELLASRLQEWKHLDPTTQVTIYRNRNHAILPFFKKENDMCFCNDIKGLFDVM</sequence>
<proteinExistence type="predicted"/>
<gene>
    <name evidence="1" type="ORF">EAG_00114</name>
</gene>
<accession>E2A2L3</accession>
<name>E2A2L3_CAMFO</name>
<keyword evidence="2" id="KW-1185">Reference proteome</keyword>
<evidence type="ECO:0000313" key="2">
    <source>
        <dbReference type="Proteomes" id="UP000000311"/>
    </source>
</evidence>
<reference evidence="1 2" key="1">
    <citation type="journal article" date="2010" name="Science">
        <title>Genomic comparison of the ants Camponotus floridanus and Harpegnathos saltator.</title>
        <authorList>
            <person name="Bonasio R."/>
            <person name="Zhang G."/>
            <person name="Ye C."/>
            <person name="Mutti N.S."/>
            <person name="Fang X."/>
            <person name="Qin N."/>
            <person name="Donahue G."/>
            <person name="Yang P."/>
            <person name="Li Q."/>
            <person name="Li C."/>
            <person name="Zhang P."/>
            <person name="Huang Z."/>
            <person name="Berger S.L."/>
            <person name="Reinberg D."/>
            <person name="Wang J."/>
            <person name="Liebig J."/>
        </authorList>
    </citation>
    <scope>NUCLEOTIDE SEQUENCE [LARGE SCALE GENOMIC DNA]</scope>
    <source>
        <strain evidence="2">C129</strain>
    </source>
</reference>
<dbReference type="InParanoid" id="E2A2L3"/>